<dbReference type="PANTHER" id="PTHR38590:SF1">
    <property type="entry name" value="BLL0828 PROTEIN"/>
    <property type="match status" value="1"/>
</dbReference>
<name>A0A1F4ZA34_9BACT</name>
<evidence type="ECO:0000313" key="3">
    <source>
        <dbReference type="Proteomes" id="UP000178993"/>
    </source>
</evidence>
<evidence type="ECO:0000313" key="2">
    <source>
        <dbReference type="EMBL" id="OGD03075.1"/>
    </source>
</evidence>
<gene>
    <name evidence="2" type="ORF">A3E17_02195</name>
</gene>
<dbReference type="Gene3D" id="3.40.960.10">
    <property type="entry name" value="VSR Endonuclease"/>
    <property type="match status" value="1"/>
</dbReference>
<dbReference type="InterPro" id="IPR011335">
    <property type="entry name" value="Restrct_endonuc-II-like"/>
</dbReference>
<dbReference type="Proteomes" id="UP000178993">
    <property type="component" value="Unassembled WGS sequence"/>
</dbReference>
<proteinExistence type="predicted"/>
<feature type="domain" description="DUF559" evidence="1">
    <location>
        <begin position="35"/>
        <end position="106"/>
    </location>
</feature>
<dbReference type="SUPFAM" id="SSF52980">
    <property type="entry name" value="Restriction endonuclease-like"/>
    <property type="match status" value="1"/>
</dbReference>
<sequence>MKRKLVFNIQPLKLRRKSLRETSTQAEKMLWERLNSVEGYVVDFYCPVKRLAIEIEGSIHNLPNSRKYDAYRRRYLEAYGIHLLRFTNQEIFSEIQRVVNSIKSKLCTPS</sequence>
<protein>
    <recommendedName>
        <fullName evidence="1">DUF559 domain-containing protein</fullName>
    </recommendedName>
</protein>
<dbReference type="EMBL" id="MEXL01000017">
    <property type="protein sequence ID" value="OGD03075.1"/>
    <property type="molecule type" value="Genomic_DNA"/>
</dbReference>
<dbReference type="InterPro" id="IPR007569">
    <property type="entry name" value="DUF559"/>
</dbReference>
<accession>A0A1F4ZA34</accession>
<dbReference type="InterPro" id="IPR047216">
    <property type="entry name" value="Endonuclease_DUF559_bact"/>
</dbReference>
<dbReference type="PANTHER" id="PTHR38590">
    <property type="entry name" value="BLL0828 PROTEIN"/>
    <property type="match status" value="1"/>
</dbReference>
<organism evidence="2 3">
    <name type="scientific">Candidatus Amesbacteria bacterium RIFCSPHIGHO2_12_FULL_48_14</name>
    <dbReference type="NCBI Taxonomy" id="1797257"/>
    <lineage>
        <taxon>Bacteria</taxon>
        <taxon>Candidatus Amesiibacteriota</taxon>
    </lineage>
</organism>
<comment type="caution">
    <text evidence="2">The sequence shown here is derived from an EMBL/GenBank/DDBJ whole genome shotgun (WGS) entry which is preliminary data.</text>
</comment>
<dbReference type="AlphaFoldDB" id="A0A1F4ZA34"/>
<evidence type="ECO:0000259" key="1">
    <source>
        <dbReference type="Pfam" id="PF04480"/>
    </source>
</evidence>
<reference evidence="2 3" key="1">
    <citation type="journal article" date="2016" name="Nat. Commun.">
        <title>Thousands of microbial genomes shed light on interconnected biogeochemical processes in an aquifer system.</title>
        <authorList>
            <person name="Anantharaman K."/>
            <person name="Brown C.T."/>
            <person name="Hug L.A."/>
            <person name="Sharon I."/>
            <person name="Castelle C.J."/>
            <person name="Probst A.J."/>
            <person name="Thomas B.C."/>
            <person name="Singh A."/>
            <person name="Wilkins M.J."/>
            <person name="Karaoz U."/>
            <person name="Brodie E.L."/>
            <person name="Williams K.H."/>
            <person name="Hubbard S.S."/>
            <person name="Banfield J.F."/>
        </authorList>
    </citation>
    <scope>NUCLEOTIDE SEQUENCE [LARGE SCALE GENOMIC DNA]</scope>
</reference>
<dbReference type="Pfam" id="PF04480">
    <property type="entry name" value="DUF559"/>
    <property type="match status" value="1"/>
</dbReference>